<keyword evidence="3" id="KW-1185">Reference proteome</keyword>
<accession>A0AAN7NH98</accession>
<comment type="caution">
    <text evidence="2">The sequence shown here is derived from an EMBL/GenBank/DDBJ whole genome shotgun (WGS) entry which is preliminary data.</text>
</comment>
<evidence type="ECO:0000313" key="2">
    <source>
        <dbReference type="EMBL" id="KAK4825915.1"/>
    </source>
</evidence>
<name>A0AAN7NH98_MYCAM</name>
<evidence type="ECO:0000313" key="3">
    <source>
        <dbReference type="Proteomes" id="UP001333110"/>
    </source>
</evidence>
<feature type="transmembrane region" description="Helical" evidence="1">
    <location>
        <begin position="137"/>
        <end position="160"/>
    </location>
</feature>
<reference evidence="2 3" key="1">
    <citation type="journal article" date="2023" name="J. Hered.">
        <title>Chromosome-level genome of the wood stork (Mycteria americana) provides insight into avian chromosome evolution.</title>
        <authorList>
            <person name="Flamio R. Jr."/>
            <person name="Ramstad K.M."/>
        </authorList>
    </citation>
    <scope>NUCLEOTIDE SEQUENCE [LARGE SCALE GENOMIC DNA]</scope>
    <source>
        <strain evidence="2">JAX WOST 10</strain>
    </source>
</reference>
<keyword evidence="1" id="KW-1133">Transmembrane helix</keyword>
<protein>
    <submittedName>
        <fullName evidence="2">Uncharacterized protein</fullName>
    </submittedName>
</protein>
<evidence type="ECO:0000256" key="1">
    <source>
        <dbReference type="SAM" id="Phobius"/>
    </source>
</evidence>
<proteinExistence type="predicted"/>
<dbReference type="Proteomes" id="UP001333110">
    <property type="component" value="Unassembled WGS sequence"/>
</dbReference>
<gene>
    <name evidence="2" type="ORF">QYF61_003410</name>
</gene>
<organism evidence="2 3">
    <name type="scientific">Mycteria americana</name>
    <name type="common">Wood stork</name>
    <dbReference type="NCBI Taxonomy" id="33587"/>
    <lineage>
        <taxon>Eukaryota</taxon>
        <taxon>Metazoa</taxon>
        <taxon>Chordata</taxon>
        <taxon>Craniata</taxon>
        <taxon>Vertebrata</taxon>
        <taxon>Euteleostomi</taxon>
        <taxon>Archelosauria</taxon>
        <taxon>Archosauria</taxon>
        <taxon>Dinosauria</taxon>
        <taxon>Saurischia</taxon>
        <taxon>Theropoda</taxon>
        <taxon>Coelurosauria</taxon>
        <taxon>Aves</taxon>
        <taxon>Neognathae</taxon>
        <taxon>Neoaves</taxon>
        <taxon>Aequornithes</taxon>
        <taxon>Ciconiiformes</taxon>
        <taxon>Ciconiidae</taxon>
        <taxon>Mycteria</taxon>
    </lineage>
</organism>
<keyword evidence="1" id="KW-0812">Transmembrane</keyword>
<dbReference type="AlphaFoldDB" id="A0AAN7NH98"/>
<dbReference type="EMBL" id="JAUNZN010000002">
    <property type="protein sequence ID" value="KAK4825915.1"/>
    <property type="molecule type" value="Genomic_DNA"/>
</dbReference>
<keyword evidence="1" id="KW-0472">Membrane</keyword>
<sequence>MRTFCDSVFVDNATVDIGNHSNICVCNFTKIMGCDFNYSAPVTTHQLLQADYTLHQDLLPNPIGTNLTLVRKLLQRDDLNQLLEHIQNNGHKTLVTVHHDAEEIHCVLERVKQDGGHHWWDTLLGWSPTATGILNKMLHPVVVLLMLTVLCFILTIALYVRLWSMVKRLSHRISPQDVYVLDNPHPENSGHWVHTTIRLWWITEALCTLISPGYLEEESIWISRMTGESQQLAMLEAEVSLTGNKWQKHPVVTGLEAPCILSIDYLRTGYCKDPKGYWWTFDVANLDVEKIKEMPTFSSLLEDTSVVGLMHIEEQQALIATMTVYWW</sequence>